<dbReference type="InterPro" id="IPR014017">
    <property type="entry name" value="DNA_helicase_UvrD-like_C"/>
</dbReference>
<proteinExistence type="predicted"/>
<dbReference type="InterPro" id="IPR000212">
    <property type="entry name" value="DNA_helicase_UvrD/REP"/>
</dbReference>
<dbReference type="Gene3D" id="3.40.50.300">
    <property type="entry name" value="P-loop containing nucleotide triphosphate hydrolases"/>
    <property type="match status" value="1"/>
</dbReference>
<dbReference type="Gene3D" id="1.10.486.10">
    <property type="entry name" value="PCRA, domain 4"/>
    <property type="match status" value="1"/>
</dbReference>
<organism evidence="6">
    <name type="scientific">marine metagenome</name>
    <dbReference type="NCBI Taxonomy" id="408172"/>
    <lineage>
        <taxon>unclassified sequences</taxon>
        <taxon>metagenomes</taxon>
        <taxon>ecological metagenomes</taxon>
    </lineage>
</organism>
<dbReference type="GO" id="GO:0005524">
    <property type="term" value="F:ATP binding"/>
    <property type="evidence" value="ECO:0007669"/>
    <property type="project" value="UniProtKB-KW"/>
</dbReference>
<dbReference type="PANTHER" id="PTHR11070:SF2">
    <property type="entry name" value="ATP-DEPENDENT DNA HELICASE SRS2"/>
    <property type="match status" value="1"/>
</dbReference>
<gene>
    <name evidence="6" type="ORF">METZ01_LOCUS308200</name>
</gene>
<dbReference type="GO" id="GO:0000725">
    <property type="term" value="P:recombinational repair"/>
    <property type="evidence" value="ECO:0007669"/>
    <property type="project" value="TreeGrafter"/>
</dbReference>
<keyword evidence="3" id="KW-0347">Helicase</keyword>
<dbReference type="AlphaFoldDB" id="A0A382N2R7"/>
<sequence length="374" mass="41822">TSSKAKFVFSLLRIIANSANSVVDITRILQEYGISEQNISRINLEAAKRAKYKDDGDHAFDVISDQNVPDLSEKNKVKEIHSMLSQFIVLAKNNPVSTTLYKIIRTETNVYKGIANDNTIENYIERSVLSDIISSAYDLEAINSSATIGDFLDFVEQLVKFDVETDRGLGGEDAVQVSTVHQSKGLEFKVVFVVDVAARKFPLKYTEKQFYVPDDLAKGVKPSAAPDVEFKREERRILYVGMTRAIDRLFLTYPTQYEGNKRGNKASKYLIDVKPEQNASVDFTKIPALAAQSVSTSFDAIEILKSQKVTNAIAQMQSGQVQSAIESMMDLAKIKYFQEKKKLEGFDLGKFAIKSSDDIEGLLNGTISERKKFS</sequence>
<accession>A0A382N2R7</accession>
<feature type="non-terminal residue" evidence="6">
    <location>
        <position position="1"/>
    </location>
</feature>
<keyword evidence="1" id="KW-0547">Nucleotide-binding</keyword>
<evidence type="ECO:0000256" key="4">
    <source>
        <dbReference type="ARBA" id="ARBA00022840"/>
    </source>
</evidence>
<dbReference type="GO" id="GO:0003677">
    <property type="term" value="F:DNA binding"/>
    <property type="evidence" value="ECO:0007669"/>
    <property type="project" value="InterPro"/>
</dbReference>
<dbReference type="Pfam" id="PF13361">
    <property type="entry name" value="UvrD_C"/>
    <property type="match status" value="1"/>
</dbReference>
<name>A0A382N2R7_9ZZZZ</name>
<dbReference type="GO" id="GO:0043138">
    <property type="term" value="F:3'-5' DNA helicase activity"/>
    <property type="evidence" value="ECO:0007669"/>
    <property type="project" value="TreeGrafter"/>
</dbReference>
<dbReference type="InterPro" id="IPR027417">
    <property type="entry name" value="P-loop_NTPase"/>
</dbReference>
<evidence type="ECO:0000313" key="6">
    <source>
        <dbReference type="EMBL" id="SVC55346.1"/>
    </source>
</evidence>
<feature type="domain" description="UvrD-like helicase C-terminal" evidence="5">
    <location>
        <begin position="7"/>
        <end position="253"/>
    </location>
</feature>
<dbReference type="GO" id="GO:0016787">
    <property type="term" value="F:hydrolase activity"/>
    <property type="evidence" value="ECO:0007669"/>
    <property type="project" value="UniProtKB-KW"/>
</dbReference>
<evidence type="ECO:0000256" key="2">
    <source>
        <dbReference type="ARBA" id="ARBA00022801"/>
    </source>
</evidence>
<evidence type="ECO:0000256" key="3">
    <source>
        <dbReference type="ARBA" id="ARBA00022806"/>
    </source>
</evidence>
<dbReference type="EMBL" id="UINC01097548">
    <property type="protein sequence ID" value="SVC55346.1"/>
    <property type="molecule type" value="Genomic_DNA"/>
</dbReference>
<feature type="non-terminal residue" evidence="6">
    <location>
        <position position="374"/>
    </location>
</feature>
<dbReference type="SUPFAM" id="SSF52540">
    <property type="entry name" value="P-loop containing nucleoside triphosphate hydrolases"/>
    <property type="match status" value="1"/>
</dbReference>
<evidence type="ECO:0000259" key="5">
    <source>
        <dbReference type="Pfam" id="PF13361"/>
    </source>
</evidence>
<keyword evidence="2" id="KW-0378">Hydrolase</keyword>
<evidence type="ECO:0000256" key="1">
    <source>
        <dbReference type="ARBA" id="ARBA00022741"/>
    </source>
</evidence>
<protein>
    <recommendedName>
        <fullName evidence="5">UvrD-like helicase C-terminal domain-containing protein</fullName>
    </recommendedName>
</protein>
<dbReference type="PANTHER" id="PTHR11070">
    <property type="entry name" value="UVRD / RECB / PCRA DNA HELICASE FAMILY MEMBER"/>
    <property type="match status" value="1"/>
</dbReference>
<keyword evidence="4" id="KW-0067">ATP-binding</keyword>
<reference evidence="6" key="1">
    <citation type="submission" date="2018-05" db="EMBL/GenBank/DDBJ databases">
        <authorList>
            <person name="Lanie J.A."/>
            <person name="Ng W.-L."/>
            <person name="Kazmierczak K.M."/>
            <person name="Andrzejewski T.M."/>
            <person name="Davidsen T.M."/>
            <person name="Wayne K.J."/>
            <person name="Tettelin H."/>
            <person name="Glass J.I."/>
            <person name="Rusch D."/>
            <person name="Podicherti R."/>
            <person name="Tsui H.-C.T."/>
            <person name="Winkler M.E."/>
        </authorList>
    </citation>
    <scope>NUCLEOTIDE SEQUENCE</scope>
</reference>